<dbReference type="Pfam" id="PF04568">
    <property type="entry name" value="IATP"/>
    <property type="match status" value="1"/>
</dbReference>
<organism evidence="7">
    <name type="scientific">Spathaspora passalidarum (strain NRRL Y-27907 / 11-Y1)</name>
    <dbReference type="NCBI Taxonomy" id="619300"/>
    <lineage>
        <taxon>Eukaryota</taxon>
        <taxon>Fungi</taxon>
        <taxon>Dikarya</taxon>
        <taxon>Ascomycota</taxon>
        <taxon>Saccharomycotina</taxon>
        <taxon>Pichiomycetes</taxon>
        <taxon>Debaryomycetaceae</taxon>
        <taxon>Spathaspora</taxon>
    </lineage>
</organism>
<dbReference type="GO" id="GO:0042030">
    <property type="term" value="F:ATPase inhibitor activity"/>
    <property type="evidence" value="ECO:0007669"/>
    <property type="project" value="InterPro"/>
</dbReference>
<evidence type="ECO:0000256" key="3">
    <source>
        <dbReference type="ARBA" id="ARBA00023128"/>
    </source>
</evidence>
<protein>
    <recommendedName>
        <fullName evidence="4">ATPase inhibitor, mitochondrial</fullName>
    </recommendedName>
</protein>
<proteinExistence type="inferred from homology"/>
<dbReference type="RefSeq" id="XP_007372430.1">
    <property type="nucleotide sequence ID" value="XM_007372368.1"/>
</dbReference>
<evidence type="ECO:0000256" key="1">
    <source>
        <dbReference type="ARBA" id="ARBA00004173"/>
    </source>
</evidence>
<gene>
    <name evidence="6" type="ORF">SPAPADRAFT_58152</name>
</gene>
<feature type="coiled-coil region" evidence="5">
    <location>
        <begin position="16"/>
        <end position="60"/>
    </location>
</feature>
<evidence type="ECO:0000256" key="2">
    <source>
        <dbReference type="ARBA" id="ARBA00010901"/>
    </source>
</evidence>
<comment type="subcellular location">
    <subcellularLocation>
        <location evidence="1">Mitochondrion</location>
    </subcellularLocation>
</comment>
<keyword evidence="7" id="KW-1185">Reference proteome</keyword>
<dbReference type="HOGENOM" id="CLU_145563_4_2_1"/>
<dbReference type="InParanoid" id="G3AFM9"/>
<dbReference type="EMBL" id="GL996499">
    <property type="protein sequence ID" value="EGW35018.1"/>
    <property type="molecule type" value="Genomic_DNA"/>
</dbReference>
<dbReference type="GO" id="GO:0005739">
    <property type="term" value="C:mitochondrion"/>
    <property type="evidence" value="ECO:0007669"/>
    <property type="project" value="UniProtKB-SubCell"/>
</dbReference>
<dbReference type="AlphaFoldDB" id="G3AFM9"/>
<evidence type="ECO:0000313" key="7">
    <source>
        <dbReference type="Proteomes" id="UP000000709"/>
    </source>
</evidence>
<sequence length="64" mass="7344">MTEGAINQTGDKFAEKERAQENLYIKKHEAEQLKKLKERLQQQKETLDQLEKDINATANGNKSA</sequence>
<dbReference type="InterPro" id="IPR007648">
    <property type="entry name" value="ATPase_inhibitor_mt"/>
</dbReference>
<dbReference type="eggNOG" id="ENOG502SCJG">
    <property type="taxonomic scope" value="Eukaryota"/>
</dbReference>
<dbReference type="Gene3D" id="1.20.5.500">
    <property type="entry name" value="Single helix bin"/>
    <property type="match status" value="1"/>
</dbReference>
<dbReference type="STRING" id="619300.G3AFM9"/>
<name>G3AFM9_SPAPN</name>
<dbReference type="KEGG" id="spaa:SPAPADRAFT_58152"/>
<reference evidence="6 7" key="1">
    <citation type="journal article" date="2011" name="Proc. Natl. Acad. Sci. U.S.A.">
        <title>Comparative genomics of xylose-fermenting fungi for enhanced biofuel production.</title>
        <authorList>
            <person name="Wohlbach D.J."/>
            <person name="Kuo A."/>
            <person name="Sato T.K."/>
            <person name="Potts K.M."/>
            <person name="Salamov A.A."/>
            <person name="LaButti K.M."/>
            <person name="Sun H."/>
            <person name="Clum A."/>
            <person name="Pangilinan J.L."/>
            <person name="Lindquist E.A."/>
            <person name="Lucas S."/>
            <person name="Lapidus A."/>
            <person name="Jin M."/>
            <person name="Gunawan C."/>
            <person name="Balan V."/>
            <person name="Dale B.E."/>
            <person name="Jeffries T.W."/>
            <person name="Zinkel R."/>
            <person name="Barry K.W."/>
            <person name="Grigoriev I.V."/>
            <person name="Gasch A.P."/>
        </authorList>
    </citation>
    <scope>NUCLEOTIDE SEQUENCE [LARGE SCALE GENOMIC DNA]</scope>
    <source>
        <strain evidence="7">NRRL Y-27907 / 11-Y1</strain>
    </source>
</reference>
<evidence type="ECO:0000256" key="5">
    <source>
        <dbReference type="SAM" id="Coils"/>
    </source>
</evidence>
<keyword evidence="3" id="KW-0496">Mitochondrion</keyword>
<evidence type="ECO:0000313" key="6">
    <source>
        <dbReference type="EMBL" id="EGW35018.1"/>
    </source>
</evidence>
<dbReference type="GeneID" id="18872344"/>
<dbReference type="Proteomes" id="UP000000709">
    <property type="component" value="Unassembled WGS sequence"/>
</dbReference>
<dbReference type="OMA" id="NQGGEHN"/>
<keyword evidence="5" id="KW-0175">Coiled coil</keyword>
<accession>G3AFM9</accession>
<comment type="similarity">
    <text evidence="2 4">Belongs to the ATPase inhibitor family.</text>
</comment>
<evidence type="ECO:0000256" key="4">
    <source>
        <dbReference type="RuleBase" id="RU368087"/>
    </source>
</evidence>
<comment type="function">
    <text evidence="4">Inhibits the enzyme activity of ATPase.</text>
</comment>